<proteinExistence type="predicted"/>
<evidence type="ECO:0000313" key="2">
    <source>
        <dbReference type="EMBL" id="MED6261905.1"/>
    </source>
</evidence>
<gene>
    <name evidence="2" type="ORF">ATANTOWER_011671</name>
</gene>
<keyword evidence="1" id="KW-0812">Transmembrane</keyword>
<name>A0ABU7CI35_9TELE</name>
<evidence type="ECO:0000313" key="3">
    <source>
        <dbReference type="Proteomes" id="UP001345963"/>
    </source>
</evidence>
<feature type="transmembrane region" description="Helical" evidence="1">
    <location>
        <begin position="41"/>
        <end position="59"/>
    </location>
</feature>
<dbReference type="EMBL" id="JAHUTI010091031">
    <property type="protein sequence ID" value="MED6261905.1"/>
    <property type="molecule type" value="Genomic_DNA"/>
</dbReference>
<evidence type="ECO:0000256" key="1">
    <source>
        <dbReference type="SAM" id="Phobius"/>
    </source>
</evidence>
<dbReference type="Proteomes" id="UP001345963">
    <property type="component" value="Unassembled WGS sequence"/>
</dbReference>
<reference evidence="2 3" key="1">
    <citation type="submission" date="2021-07" db="EMBL/GenBank/DDBJ databases">
        <authorList>
            <person name="Palmer J.M."/>
        </authorList>
    </citation>
    <scope>NUCLEOTIDE SEQUENCE [LARGE SCALE GENOMIC DNA]</scope>
    <source>
        <strain evidence="2 3">AT_MEX2019</strain>
        <tissue evidence="2">Muscle</tissue>
    </source>
</reference>
<comment type="caution">
    <text evidence="2">The sequence shown here is derived from an EMBL/GenBank/DDBJ whole genome shotgun (WGS) entry which is preliminary data.</text>
</comment>
<keyword evidence="1" id="KW-0472">Membrane</keyword>
<organism evidence="2 3">
    <name type="scientific">Ataeniobius toweri</name>
    <dbReference type="NCBI Taxonomy" id="208326"/>
    <lineage>
        <taxon>Eukaryota</taxon>
        <taxon>Metazoa</taxon>
        <taxon>Chordata</taxon>
        <taxon>Craniata</taxon>
        <taxon>Vertebrata</taxon>
        <taxon>Euteleostomi</taxon>
        <taxon>Actinopterygii</taxon>
        <taxon>Neopterygii</taxon>
        <taxon>Teleostei</taxon>
        <taxon>Neoteleostei</taxon>
        <taxon>Acanthomorphata</taxon>
        <taxon>Ovalentaria</taxon>
        <taxon>Atherinomorphae</taxon>
        <taxon>Cyprinodontiformes</taxon>
        <taxon>Goodeidae</taxon>
        <taxon>Ataeniobius</taxon>
    </lineage>
</organism>
<sequence length="115" mass="12870">MGGKEISKSYCQRSTAKSGIWSSGKLSTCQRKAFLALPSLAWTWGLVNSAGTLTGTAYFDRMRVRLRYETEDGYLQKHLMLTVKYGGGSITLWTCLASKGLGNIIRMHDFMKSYQ</sequence>
<keyword evidence="1" id="KW-1133">Transmembrane helix</keyword>
<accession>A0ABU7CI35</accession>
<keyword evidence="3" id="KW-1185">Reference proteome</keyword>
<protein>
    <submittedName>
        <fullName evidence="2">Uncharacterized protein</fullName>
    </submittedName>
</protein>